<feature type="transmembrane region" description="Helical" evidence="1">
    <location>
        <begin position="90"/>
        <end position="113"/>
    </location>
</feature>
<keyword evidence="1" id="KW-0472">Membrane</keyword>
<evidence type="ECO:0000256" key="1">
    <source>
        <dbReference type="SAM" id="Phobius"/>
    </source>
</evidence>
<protein>
    <submittedName>
        <fullName evidence="2">Prominin</fullName>
    </submittedName>
</protein>
<proteinExistence type="predicted"/>
<sequence length="147" mass="15985">MLSLPSACWRPPCSVLASPFRLRGGPVEWRGWRVLWCSVFGLGLSLHVVPGPLVLSSLLFLLCCCVCCGCGGGAGGGLPRCETVACFSSLFVFTVTVLLVRVVCLWQGCVIVEWRWCGEGVWSRYLFSCFFSSSLFSSSSFSCWCSG</sequence>
<accession>A0A8S5UH61</accession>
<dbReference type="EMBL" id="BK016087">
    <property type="protein sequence ID" value="DAF93816.1"/>
    <property type="molecule type" value="Genomic_DNA"/>
</dbReference>
<name>A0A8S5UH61_9CAUD</name>
<evidence type="ECO:0000313" key="2">
    <source>
        <dbReference type="EMBL" id="DAF93816.1"/>
    </source>
</evidence>
<feature type="transmembrane region" description="Helical" evidence="1">
    <location>
        <begin position="55"/>
        <end position="78"/>
    </location>
</feature>
<reference evidence="2" key="1">
    <citation type="journal article" date="2021" name="Proc. Natl. Acad. Sci. U.S.A.">
        <title>A Catalog of Tens of Thousands of Viruses from Human Metagenomes Reveals Hidden Associations with Chronic Diseases.</title>
        <authorList>
            <person name="Tisza M.J."/>
            <person name="Buck C.B."/>
        </authorList>
    </citation>
    <scope>NUCLEOTIDE SEQUENCE</scope>
    <source>
        <strain evidence="2">Ct0eR1</strain>
    </source>
</reference>
<organism evidence="2">
    <name type="scientific">Siphoviridae sp. ct0eR1</name>
    <dbReference type="NCBI Taxonomy" id="2825297"/>
    <lineage>
        <taxon>Viruses</taxon>
        <taxon>Duplodnaviria</taxon>
        <taxon>Heunggongvirae</taxon>
        <taxon>Uroviricota</taxon>
        <taxon>Caudoviricetes</taxon>
    </lineage>
</organism>
<keyword evidence="1" id="KW-1133">Transmembrane helix</keyword>
<feature type="transmembrane region" description="Helical" evidence="1">
    <location>
        <begin position="31"/>
        <end position="49"/>
    </location>
</feature>
<keyword evidence="1" id="KW-0812">Transmembrane</keyword>